<name>A0A699SP27_TANCI</name>
<evidence type="ECO:0000313" key="1">
    <source>
        <dbReference type="EMBL" id="GFC98587.1"/>
    </source>
</evidence>
<accession>A0A699SP27</accession>
<dbReference type="AlphaFoldDB" id="A0A699SP27"/>
<reference evidence="1" key="1">
    <citation type="journal article" date="2019" name="Sci. Rep.">
        <title>Draft genome of Tanacetum cinerariifolium, the natural source of mosquito coil.</title>
        <authorList>
            <person name="Yamashiro T."/>
            <person name="Shiraishi A."/>
            <person name="Satake H."/>
            <person name="Nakayama K."/>
        </authorList>
    </citation>
    <scope>NUCLEOTIDE SEQUENCE</scope>
</reference>
<dbReference type="EMBL" id="BKCJ011173035">
    <property type="protein sequence ID" value="GFC98587.1"/>
    <property type="molecule type" value="Genomic_DNA"/>
</dbReference>
<gene>
    <name evidence="1" type="ORF">Tci_870557</name>
</gene>
<sequence>MHTFYQPHDSEYRWTKDHLLEQVYGNPSKPVHTRRQLAINPEMCMFALTVSTAEPKTIKEAMADSAWIEATQEELHQFNRLQVWELVDKPFGKNVIKLKWLWKNKKDEDQTVIRNKARLLAKGYA</sequence>
<comment type="caution">
    <text evidence="1">The sequence shown here is derived from an EMBL/GenBank/DDBJ whole genome shotgun (WGS) entry which is preliminary data.</text>
</comment>
<protein>
    <submittedName>
        <fullName evidence="1">Gag-Pol polyprotein</fullName>
    </submittedName>
</protein>
<proteinExistence type="predicted"/>
<organism evidence="1">
    <name type="scientific">Tanacetum cinerariifolium</name>
    <name type="common">Dalmatian daisy</name>
    <name type="synonym">Chrysanthemum cinerariifolium</name>
    <dbReference type="NCBI Taxonomy" id="118510"/>
    <lineage>
        <taxon>Eukaryota</taxon>
        <taxon>Viridiplantae</taxon>
        <taxon>Streptophyta</taxon>
        <taxon>Embryophyta</taxon>
        <taxon>Tracheophyta</taxon>
        <taxon>Spermatophyta</taxon>
        <taxon>Magnoliopsida</taxon>
        <taxon>eudicotyledons</taxon>
        <taxon>Gunneridae</taxon>
        <taxon>Pentapetalae</taxon>
        <taxon>asterids</taxon>
        <taxon>campanulids</taxon>
        <taxon>Asterales</taxon>
        <taxon>Asteraceae</taxon>
        <taxon>Asteroideae</taxon>
        <taxon>Anthemideae</taxon>
        <taxon>Anthemidinae</taxon>
        <taxon>Tanacetum</taxon>
    </lineage>
</organism>